<evidence type="ECO:0000256" key="7">
    <source>
        <dbReference type="ARBA" id="ARBA00023180"/>
    </source>
</evidence>
<keyword evidence="4 9" id="KW-0812">Transmembrane</keyword>
<evidence type="ECO:0000256" key="4">
    <source>
        <dbReference type="ARBA" id="ARBA00022692"/>
    </source>
</evidence>
<proteinExistence type="predicted"/>
<name>A0ABD3D0S4_9LAMI</name>
<evidence type="ECO:0000256" key="5">
    <source>
        <dbReference type="ARBA" id="ARBA00022989"/>
    </source>
</evidence>
<reference evidence="12" key="1">
    <citation type="journal article" date="2024" name="IScience">
        <title>Strigolactones Initiate the Formation of Haustorium-like Structures in Castilleja.</title>
        <authorList>
            <person name="Buerger M."/>
            <person name="Peterson D."/>
            <person name="Chory J."/>
        </authorList>
    </citation>
    <scope>NUCLEOTIDE SEQUENCE [LARGE SCALE GENOMIC DNA]</scope>
</reference>
<evidence type="ECO:0000256" key="8">
    <source>
        <dbReference type="SAM" id="MobiDB-lite"/>
    </source>
</evidence>
<feature type="transmembrane region" description="Helical" evidence="9">
    <location>
        <begin position="34"/>
        <end position="51"/>
    </location>
</feature>
<dbReference type="Proteomes" id="UP001632038">
    <property type="component" value="Unassembled WGS sequence"/>
</dbReference>
<comment type="caution">
    <text evidence="11">The sequence shown here is derived from an EMBL/GenBank/DDBJ whole genome shotgun (WGS) entry which is preliminary data.</text>
</comment>
<evidence type="ECO:0000256" key="9">
    <source>
        <dbReference type="SAM" id="Phobius"/>
    </source>
</evidence>
<dbReference type="InterPro" id="IPR049625">
    <property type="entry name" value="Glyco_transf_61_cat"/>
</dbReference>
<evidence type="ECO:0000256" key="6">
    <source>
        <dbReference type="ARBA" id="ARBA00023136"/>
    </source>
</evidence>
<dbReference type="GO" id="GO:0016763">
    <property type="term" value="F:pentosyltransferase activity"/>
    <property type="evidence" value="ECO:0007669"/>
    <property type="project" value="UniProtKB-ARBA"/>
</dbReference>
<sequence length="472" mass="53207">MNDSSSLEQEILSNTTTNQNSPRKPYYLPRNDKLPIYLLSVSILLLVLYQFHSLQSPKILTGNGREDLKAAATSTKLRQSVTFLPLKDLRYAHTPTEGHTWFMSSINGTHEEGQPQHIHFPSDVSAGRVLCLAGQDPHDGSWNSYGLAWPETLPENSTLLKDVTFVSYNQYDYDNIWHGLSATMPFVAWHIKNTCGAGALHTRWVLYHWGEVRTSMAPWLTTLLEATFGNWPLEIEPMDGYDDAHPVCFEEAVVMRHNEGGLPDNKRMEVYDLMRCKARMYCNVSSSSSDGFRIGLTLLMREGARSFKNASAVIGIFENECRKVEGCQLTVAYANNLTFCDQVKLMSLTDILISAHGAQLTNVIFMDRNSSVMELFPKGFLEHAGVGQYVYHWLASWSGMRHEGVWRDPVGDQCPFPENDPRCMAVYKNNRVGHNETYFSEWAAKVLSSRKKLAMINASRNINPVTGLCGCS</sequence>
<dbReference type="PANTHER" id="PTHR20961:SF38">
    <property type="entry name" value="PROTEIN O-LINKED-MANNOSE BETA-1,4-N-ACETYLGLUCOSAMINYLTRANSFERASE 2"/>
    <property type="match status" value="1"/>
</dbReference>
<feature type="compositionally biased region" description="Polar residues" evidence="8">
    <location>
        <begin position="1"/>
        <end position="22"/>
    </location>
</feature>
<evidence type="ECO:0000256" key="3">
    <source>
        <dbReference type="ARBA" id="ARBA00022679"/>
    </source>
</evidence>
<keyword evidence="12" id="KW-1185">Reference proteome</keyword>
<evidence type="ECO:0000313" key="12">
    <source>
        <dbReference type="Proteomes" id="UP001632038"/>
    </source>
</evidence>
<evidence type="ECO:0000256" key="2">
    <source>
        <dbReference type="ARBA" id="ARBA00022676"/>
    </source>
</evidence>
<keyword evidence="2" id="KW-0328">Glycosyltransferase</keyword>
<dbReference type="EMBL" id="JAVIJP010000027">
    <property type="protein sequence ID" value="KAL3635332.1"/>
    <property type="molecule type" value="Genomic_DNA"/>
</dbReference>
<dbReference type="GO" id="GO:0000139">
    <property type="term" value="C:Golgi membrane"/>
    <property type="evidence" value="ECO:0007669"/>
    <property type="project" value="UniProtKB-SubCell"/>
</dbReference>
<protein>
    <recommendedName>
        <fullName evidence="10">Glycosyltransferase 61 catalytic domain-containing protein</fullName>
    </recommendedName>
</protein>
<evidence type="ECO:0000259" key="10">
    <source>
        <dbReference type="Pfam" id="PF04577"/>
    </source>
</evidence>
<dbReference type="InterPro" id="IPR007657">
    <property type="entry name" value="Glycosyltransferase_61"/>
</dbReference>
<accession>A0ABD3D0S4</accession>
<feature type="region of interest" description="Disordered" evidence="8">
    <location>
        <begin position="1"/>
        <end position="25"/>
    </location>
</feature>
<dbReference type="PANTHER" id="PTHR20961">
    <property type="entry name" value="GLYCOSYLTRANSFERASE"/>
    <property type="match status" value="1"/>
</dbReference>
<keyword evidence="6 9" id="KW-0472">Membrane</keyword>
<dbReference type="Pfam" id="PF04577">
    <property type="entry name" value="Glyco_transf_61"/>
    <property type="match status" value="1"/>
</dbReference>
<gene>
    <name evidence="11" type="ORF">CASFOL_019879</name>
</gene>
<evidence type="ECO:0000313" key="11">
    <source>
        <dbReference type="EMBL" id="KAL3635332.1"/>
    </source>
</evidence>
<keyword evidence="7" id="KW-0325">Glycoprotein</keyword>
<keyword evidence="3" id="KW-0808">Transferase</keyword>
<organism evidence="11 12">
    <name type="scientific">Castilleja foliolosa</name>
    <dbReference type="NCBI Taxonomy" id="1961234"/>
    <lineage>
        <taxon>Eukaryota</taxon>
        <taxon>Viridiplantae</taxon>
        <taxon>Streptophyta</taxon>
        <taxon>Embryophyta</taxon>
        <taxon>Tracheophyta</taxon>
        <taxon>Spermatophyta</taxon>
        <taxon>Magnoliopsida</taxon>
        <taxon>eudicotyledons</taxon>
        <taxon>Gunneridae</taxon>
        <taxon>Pentapetalae</taxon>
        <taxon>asterids</taxon>
        <taxon>lamiids</taxon>
        <taxon>Lamiales</taxon>
        <taxon>Orobanchaceae</taxon>
        <taxon>Pedicularideae</taxon>
        <taxon>Castillejinae</taxon>
        <taxon>Castilleja</taxon>
    </lineage>
</organism>
<feature type="domain" description="Glycosyltransferase 61 catalytic" evidence="10">
    <location>
        <begin position="297"/>
        <end position="373"/>
    </location>
</feature>
<evidence type="ECO:0000256" key="1">
    <source>
        <dbReference type="ARBA" id="ARBA00004323"/>
    </source>
</evidence>
<dbReference type="AlphaFoldDB" id="A0ABD3D0S4"/>
<keyword evidence="5 9" id="KW-1133">Transmembrane helix</keyword>
<comment type="subcellular location">
    <subcellularLocation>
        <location evidence="1">Golgi apparatus membrane</location>
        <topology evidence="1">Single-pass type II membrane protein</topology>
    </subcellularLocation>
</comment>